<dbReference type="Proteomes" id="UP000192872">
    <property type="component" value="Unassembled WGS sequence"/>
</dbReference>
<accession>A0A1W9I2N5</accession>
<dbReference type="AlphaFoldDB" id="A0A1W9I2N5"/>
<name>A0A1W9I2N5_9HYPH</name>
<evidence type="ECO:0000313" key="1">
    <source>
        <dbReference type="EMBL" id="OQW53929.1"/>
    </source>
</evidence>
<reference evidence="1 2" key="1">
    <citation type="journal article" date="2017" name="Water Res.">
        <title>Comammox in drinking water systems.</title>
        <authorList>
            <person name="Wang Y."/>
            <person name="Ma L."/>
            <person name="Mao Y."/>
            <person name="Jiang X."/>
            <person name="Xia Y."/>
            <person name="Yu K."/>
            <person name="Li B."/>
            <person name="Zhang T."/>
        </authorList>
    </citation>
    <scope>NUCLEOTIDE SEQUENCE [LARGE SCALE GENOMIC DNA]</scope>
    <source>
        <strain evidence="1">SG_bin8</strain>
    </source>
</reference>
<protein>
    <submittedName>
        <fullName evidence="1">Uncharacterized protein</fullName>
    </submittedName>
</protein>
<comment type="caution">
    <text evidence="1">The sequence shown here is derived from an EMBL/GenBank/DDBJ whole genome shotgun (WGS) entry which is preliminary data.</text>
</comment>
<organism evidence="1 2">
    <name type="scientific">Candidatus Raskinella chloraquaticus</name>
    <dbReference type="NCBI Taxonomy" id="1951219"/>
    <lineage>
        <taxon>Bacteria</taxon>
        <taxon>Pseudomonadati</taxon>
        <taxon>Pseudomonadota</taxon>
        <taxon>Alphaproteobacteria</taxon>
        <taxon>Hyphomicrobiales</taxon>
        <taxon>Phreatobacteraceae</taxon>
        <taxon>Candidatus Raskinella</taxon>
    </lineage>
</organism>
<sequence length="167" mass="18584">MPDIRLRDIAASRGRASLWPARRAIVVRHRSSTGLTISLTVPFRHYQGVSVELTFSEQGQVSSARIVLAHADKGLEVEVFKASDDCDVIAEWRRWGRELGLPLLMRTSAGDEVATSSFGALAISRTLARRRSRASWQRRPLAARRRIVSPASEPIMLSADSEIISYD</sequence>
<proteinExistence type="predicted"/>
<dbReference type="EMBL" id="LWDL01000005">
    <property type="protein sequence ID" value="OQW53929.1"/>
    <property type="molecule type" value="Genomic_DNA"/>
</dbReference>
<dbReference type="STRING" id="1827387.A4S15_00305"/>
<dbReference type="Pfam" id="PF19596">
    <property type="entry name" value="DUF6101"/>
    <property type="match status" value="1"/>
</dbReference>
<dbReference type="InterPro" id="IPR046083">
    <property type="entry name" value="DUF6101"/>
</dbReference>
<evidence type="ECO:0000313" key="2">
    <source>
        <dbReference type="Proteomes" id="UP000192872"/>
    </source>
</evidence>
<gene>
    <name evidence="1" type="ORF">A4S15_00305</name>
</gene>